<dbReference type="AlphaFoldDB" id="A0A5B7JWT7"/>
<evidence type="ECO:0000313" key="1">
    <source>
        <dbReference type="EMBL" id="MPC97607.1"/>
    </source>
</evidence>
<dbReference type="Proteomes" id="UP000324222">
    <property type="component" value="Unassembled WGS sequence"/>
</dbReference>
<comment type="caution">
    <text evidence="1">The sequence shown here is derived from an EMBL/GenBank/DDBJ whole genome shotgun (WGS) entry which is preliminary data.</text>
</comment>
<reference evidence="1 2" key="1">
    <citation type="submission" date="2019-05" db="EMBL/GenBank/DDBJ databases">
        <title>Another draft genome of Portunus trituberculatus and its Hox gene families provides insights of decapod evolution.</title>
        <authorList>
            <person name="Jeong J.-H."/>
            <person name="Song I."/>
            <person name="Kim S."/>
            <person name="Choi T."/>
            <person name="Kim D."/>
            <person name="Ryu S."/>
            <person name="Kim W."/>
        </authorList>
    </citation>
    <scope>NUCLEOTIDE SEQUENCE [LARGE SCALE GENOMIC DNA]</scope>
    <source>
        <tissue evidence="1">Muscle</tissue>
    </source>
</reference>
<protein>
    <submittedName>
        <fullName evidence="1">Uncharacterized protein</fullName>
    </submittedName>
</protein>
<name>A0A5B7JWT7_PORTR</name>
<keyword evidence="2" id="KW-1185">Reference proteome</keyword>
<accession>A0A5B7JWT7</accession>
<evidence type="ECO:0000313" key="2">
    <source>
        <dbReference type="Proteomes" id="UP000324222"/>
    </source>
</evidence>
<proteinExistence type="predicted"/>
<gene>
    <name evidence="1" type="ORF">E2C01_092927</name>
</gene>
<dbReference type="EMBL" id="VSRR010110649">
    <property type="protein sequence ID" value="MPC97607.1"/>
    <property type="molecule type" value="Genomic_DNA"/>
</dbReference>
<organism evidence="1 2">
    <name type="scientific">Portunus trituberculatus</name>
    <name type="common">Swimming crab</name>
    <name type="synonym">Neptunus trituberculatus</name>
    <dbReference type="NCBI Taxonomy" id="210409"/>
    <lineage>
        <taxon>Eukaryota</taxon>
        <taxon>Metazoa</taxon>
        <taxon>Ecdysozoa</taxon>
        <taxon>Arthropoda</taxon>
        <taxon>Crustacea</taxon>
        <taxon>Multicrustacea</taxon>
        <taxon>Malacostraca</taxon>
        <taxon>Eumalacostraca</taxon>
        <taxon>Eucarida</taxon>
        <taxon>Decapoda</taxon>
        <taxon>Pleocyemata</taxon>
        <taxon>Brachyura</taxon>
        <taxon>Eubrachyura</taxon>
        <taxon>Portunoidea</taxon>
        <taxon>Portunidae</taxon>
        <taxon>Portuninae</taxon>
        <taxon>Portunus</taxon>
    </lineage>
</organism>
<sequence length="72" mass="8477">MDIVDVMRWNGPKYMDVDEVNLKGTYKEEEEEEGNFDDIERTGIGIARTVTIRDRRDELSMRQERKDAVVVN</sequence>